<name>A0ABD0YKD3_9HEMI</name>
<dbReference type="EMBL" id="JBFDAA010000006">
    <property type="protein sequence ID" value="KAL1131650.1"/>
    <property type="molecule type" value="Genomic_DNA"/>
</dbReference>
<dbReference type="Proteomes" id="UP001558652">
    <property type="component" value="Unassembled WGS sequence"/>
</dbReference>
<keyword evidence="3" id="KW-1185">Reference proteome</keyword>
<protein>
    <submittedName>
        <fullName evidence="2">Uncharacterized protein</fullName>
    </submittedName>
</protein>
<dbReference type="AlphaFoldDB" id="A0ABD0YKD3"/>
<comment type="caution">
    <text evidence="2">The sequence shown here is derived from an EMBL/GenBank/DDBJ whole genome shotgun (WGS) entry which is preliminary data.</text>
</comment>
<feature type="compositionally biased region" description="Acidic residues" evidence="1">
    <location>
        <begin position="17"/>
        <end position="58"/>
    </location>
</feature>
<accession>A0ABD0YKD3</accession>
<proteinExistence type="predicted"/>
<evidence type="ECO:0000313" key="2">
    <source>
        <dbReference type="EMBL" id="KAL1131650.1"/>
    </source>
</evidence>
<gene>
    <name evidence="2" type="ORF">AAG570_011263</name>
</gene>
<feature type="region of interest" description="Disordered" evidence="1">
    <location>
        <begin position="1"/>
        <end position="67"/>
    </location>
</feature>
<sequence>SQCLQSTEDCYEHFPEEEGSFPEALIEEEGEDETEEEEEEEEEDDDDEEEEEEQEDDKGDTAMNEVEYARLNELDILNCDGWLKLSTDNYPWKESPSVYPTTLK</sequence>
<feature type="region of interest" description="Disordered" evidence="1">
    <location>
        <begin position="85"/>
        <end position="104"/>
    </location>
</feature>
<evidence type="ECO:0000256" key="1">
    <source>
        <dbReference type="SAM" id="MobiDB-lite"/>
    </source>
</evidence>
<organism evidence="2 3">
    <name type="scientific">Ranatra chinensis</name>
    <dbReference type="NCBI Taxonomy" id="642074"/>
    <lineage>
        <taxon>Eukaryota</taxon>
        <taxon>Metazoa</taxon>
        <taxon>Ecdysozoa</taxon>
        <taxon>Arthropoda</taxon>
        <taxon>Hexapoda</taxon>
        <taxon>Insecta</taxon>
        <taxon>Pterygota</taxon>
        <taxon>Neoptera</taxon>
        <taxon>Paraneoptera</taxon>
        <taxon>Hemiptera</taxon>
        <taxon>Heteroptera</taxon>
        <taxon>Panheteroptera</taxon>
        <taxon>Nepomorpha</taxon>
        <taxon>Nepidae</taxon>
        <taxon>Ranatrinae</taxon>
        <taxon>Ranatra</taxon>
    </lineage>
</organism>
<feature type="non-terminal residue" evidence="2">
    <location>
        <position position="1"/>
    </location>
</feature>
<reference evidence="2 3" key="1">
    <citation type="submission" date="2024-07" db="EMBL/GenBank/DDBJ databases">
        <title>Chromosome-level genome assembly of the water stick insect Ranatra chinensis (Heteroptera: Nepidae).</title>
        <authorList>
            <person name="Liu X."/>
        </authorList>
    </citation>
    <scope>NUCLEOTIDE SEQUENCE [LARGE SCALE GENOMIC DNA]</scope>
    <source>
        <strain evidence="2">Cailab_2021Rc</strain>
        <tissue evidence="2">Muscle</tissue>
    </source>
</reference>
<evidence type="ECO:0000313" key="3">
    <source>
        <dbReference type="Proteomes" id="UP001558652"/>
    </source>
</evidence>